<sequence>MLLAGRVGHRDERPPARQMHNWRRWLSGRGVGRFRLDHWFLGRLWATYARRDARLFLRCFAACRLGSAVTPRPTRCAPHCTATRWDRVHMIDEARLALCTSPYVPMYTRRHCSGTEGCLLNDYLLFEKGSLTGSYQRTE</sequence>
<evidence type="ECO:0000313" key="1">
    <source>
        <dbReference type="EMBL" id="MPC72212.1"/>
    </source>
</evidence>
<proteinExistence type="predicted"/>
<accession>A0A5B7HLQ2</accession>
<keyword evidence="2" id="KW-1185">Reference proteome</keyword>
<protein>
    <submittedName>
        <fullName evidence="1">Uncharacterized protein</fullName>
    </submittedName>
</protein>
<organism evidence="1 2">
    <name type="scientific">Portunus trituberculatus</name>
    <name type="common">Swimming crab</name>
    <name type="synonym">Neptunus trituberculatus</name>
    <dbReference type="NCBI Taxonomy" id="210409"/>
    <lineage>
        <taxon>Eukaryota</taxon>
        <taxon>Metazoa</taxon>
        <taxon>Ecdysozoa</taxon>
        <taxon>Arthropoda</taxon>
        <taxon>Crustacea</taxon>
        <taxon>Multicrustacea</taxon>
        <taxon>Malacostraca</taxon>
        <taxon>Eumalacostraca</taxon>
        <taxon>Eucarida</taxon>
        <taxon>Decapoda</taxon>
        <taxon>Pleocyemata</taxon>
        <taxon>Brachyura</taxon>
        <taxon>Eubrachyura</taxon>
        <taxon>Portunoidea</taxon>
        <taxon>Portunidae</taxon>
        <taxon>Portuninae</taxon>
        <taxon>Portunus</taxon>
    </lineage>
</organism>
<name>A0A5B7HLQ2_PORTR</name>
<dbReference type="EMBL" id="VSRR010034333">
    <property type="protein sequence ID" value="MPC72212.1"/>
    <property type="molecule type" value="Genomic_DNA"/>
</dbReference>
<dbReference type="Proteomes" id="UP000324222">
    <property type="component" value="Unassembled WGS sequence"/>
</dbReference>
<comment type="caution">
    <text evidence="1">The sequence shown here is derived from an EMBL/GenBank/DDBJ whole genome shotgun (WGS) entry which is preliminary data.</text>
</comment>
<reference evidence="1 2" key="1">
    <citation type="submission" date="2019-05" db="EMBL/GenBank/DDBJ databases">
        <title>Another draft genome of Portunus trituberculatus and its Hox gene families provides insights of decapod evolution.</title>
        <authorList>
            <person name="Jeong J.-H."/>
            <person name="Song I."/>
            <person name="Kim S."/>
            <person name="Choi T."/>
            <person name="Kim D."/>
            <person name="Ryu S."/>
            <person name="Kim W."/>
        </authorList>
    </citation>
    <scope>NUCLEOTIDE SEQUENCE [LARGE SCALE GENOMIC DNA]</scope>
    <source>
        <tissue evidence="1">Muscle</tissue>
    </source>
</reference>
<dbReference type="AlphaFoldDB" id="A0A5B7HLQ2"/>
<evidence type="ECO:0000313" key="2">
    <source>
        <dbReference type="Proteomes" id="UP000324222"/>
    </source>
</evidence>
<gene>
    <name evidence="1" type="ORF">E2C01_066511</name>
</gene>